<keyword evidence="6" id="KW-0206">Cytoskeleton</keyword>
<evidence type="ECO:0000256" key="8">
    <source>
        <dbReference type="SAM" id="MobiDB-lite"/>
    </source>
</evidence>
<keyword evidence="4" id="KW-0963">Cytoplasm</keyword>
<gene>
    <name evidence="9" type="ORF">ONE63_009337</name>
</gene>
<name>A0AAV7XNE8_9NEOP</name>
<evidence type="ECO:0000256" key="3">
    <source>
        <dbReference type="ARBA" id="ARBA00017206"/>
    </source>
</evidence>
<feature type="region of interest" description="Disordered" evidence="8">
    <location>
        <begin position="1"/>
        <end position="85"/>
    </location>
</feature>
<dbReference type="Proteomes" id="UP001075354">
    <property type="component" value="Chromosome 7"/>
</dbReference>
<comment type="caution">
    <text evidence="9">The sequence shown here is derived from an EMBL/GenBank/DDBJ whole genome shotgun (WGS) entry which is preliminary data.</text>
</comment>
<evidence type="ECO:0000256" key="5">
    <source>
        <dbReference type="ARBA" id="ARBA00023069"/>
    </source>
</evidence>
<evidence type="ECO:0000313" key="10">
    <source>
        <dbReference type="Proteomes" id="UP001075354"/>
    </source>
</evidence>
<comment type="similarity">
    <text evidence="2">Belongs to the IFT46 family.</text>
</comment>
<dbReference type="InterPro" id="IPR022088">
    <property type="entry name" value="Intraflagellar_transp_cmplxB"/>
</dbReference>
<dbReference type="GO" id="GO:0060271">
    <property type="term" value="P:cilium assembly"/>
    <property type="evidence" value="ECO:0007669"/>
    <property type="project" value="TreeGrafter"/>
</dbReference>
<dbReference type="Pfam" id="PF12317">
    <property type="entry name" value="IFT46_B_C"/>
    <property type="match status" value="1"/>
</dbReference>
<dbReference type="PANTHER" id="PTHR13376">
    <property type="entry name" value="INTRAFLAGELLAR TRANSPORT PROTEIN 46 HOMOLOG"/>
    <property type="match status" value="1"/>
</dbReference>
<evidence type="ECO:0000256" key="1">
    <source>
        <dbReference type="ARBA" id="ARBA00004120"/>
    </source>
</evidence>
<proteinExistence type="inferred from homology"/>
<sequence length="308" mass="34440">MAPSPRRKRISPPELKNNSDMYDESIDVSDAEEVATPPSSKRKILDKTMSGSIATRRHSMVVDPNVRPGSSDQSENTDDDEDDDDVKAAHLEGSYDPQEFEHLPVSADVKELFQNITRYTPQKIDLDFKLRPFVPDFIPAVGDIDAFLKVQRPDGKSDAVGLKVLDEPCAAQSEPAVLHLQLRALTKQSSAKAVVVKQVEDAEKNGKAIEKWIKDISDLHRSKPPPTVHYTRPMPDIDNLLQEWPPEIEEKLNRFGLPTAQLDTNLINSVDIICGLLDIPIYESRIQSLHVLFSLYVAVKTAKQGNEN</sequence>
<evidence type="ECO:0000256" key="2">
    <source>
        <dbReference type="ARBA" id="ARBA00007700"/>
    </source>
</evidence>
<dbReference type="PANTHER" id="PTHR13376:SF0">
    <property type="entry name" value="INTRAFLAGELLAR TRANSPORT PROTEIN 46 HOMOLOG"/>
    <property type="match status" value="1"/>
</dbReference>
<feature type="compositionally biased region" description="Acidic residues" evidence="8">
    <location>
        <begin position="75"/>
        <end position="85"/>
    </location>
</feature>
<organism evidence="9 10">
    <name type="scientific">Megalurothrips usitatus</name>
    <name type="common">bean blossom thrips</name>
    <dbReference type="NCBI Taxonomy" id="439358"/>
    <lineage>
        <taxon>Eukaryota</taxon>
        <taxon>Metazoa</taxon>
        <taxon>Ecdysozoa</taxon>
        <taxon>Arthropoda</taxon>
        <taxon>Hexapoda</taxon>
        <taxon>Insecta</taxon>
        <taxon>Pterygota</taxon>
        <taxon>Neoptera</taxon>
        <taxon>Paraneoptera</taxon>
        <taxon>Thysanoptera</taxon>
        <taxon>Terebrantia</taxon>
        <taxon>Thripoidea</taxon>
        <taxon>Thripidae</taxon>
        <taxon>Megalurothrips</taxon>
    </lineage>
</organism>
<protein>
    <recommendedName>
        <fullName evidence="3">Intraflagellar transport protein 46 homolog</fullName>
    </recommendedName>
</protein>
<dbReference type="GO" id="GO:0042073">
    <property type="term" value="P:intraciliary transport"/>
    <property type="evidence" value="ECO:0007669"/>
    <property type="project" value="InterPro"/>
</dbReference>
<dbReference type="GO" id="GO:0031514">
    <property type="term" value="C:motile cilium"/>
    <property type="evidence" value="ECO:0007669"/>
    <property type="project" value="TreeGrafter"/>
</dbReference>
<keyword evidence="5" id="KW-0969">Cilium</keyword>
<evidence type="ECO:0000256" key="4">
    <source>
        <dbReference type="ARBA" id="ARBA00022490"/>
    </source>
</evidence>
<evidence type="ECO:0000256" key="6">
    <source>
        <dbReference type="ARBA" id="ARBA00023212"/>
    </source>
</evidence>
<evidence type="ECO:0000313" key="9">
    <source>
        <dbReference type="EMBL" id="KAJ1526178.1"/>
    </source>
</evidence>
<dbReference type="GO" id="GO:0030992">
    <property type="term" value="C:intraciliary transport particle B"/>
    <property type="evidence" value="ECO:0007669"/>
    <property type="project" value="TreeGrafter"/>
</dbReference>
<feature type="compositionally biased region" description="Acidic residues" evidence="8">
    <location>
        <begin position="21"/>
        <end position="33"/>
    </location>
</feature>
<comment type="subcellular location">
    <subcellularLocation>
        <location evidence="1">Cytoplasm</location>
        <location evidence="1">Cytoskeleton</location>
        <location evidence="1">Cilium basal body</location>
    </subcellularLocation>
</comment>
<keyword evidence="7" id="KW-0966">Cell projection</keyword>
<accession>A0AAV7XNE8</accession>
<dbReference type="EMBL" id="JAPTSV010000007">
    <property type="protein sequence ID" value="KAJ1526178.1"/>
    <property type="molecule type" value="Genomic_DNA"/>
</dbReference>
<feature type="compositionally biased region" description="Basic residues" evidence="8">
    <location>
        <begin position="1"/>
        <end position="10"/>
    </location>
</feature>
<dbReference type="GO" id="GO:0005815">
    <property type="term" value="C:microtubule organizing center"/>
    <property type="evidence" value="ECO:0007669"/>
    <property type="project" value="TreeGrafter"/>
</dbReference>
<evidence type="ECO:0000256" key="7">
    <source>
        <dbReference type="ARBA" id="ARBA00023273"/>
    </source>
</evidence>
<dbReference type="AlphaFoldDB" id="A0AAV7XNE8"/>
<reference evidence="9" key="1">
    <citation type="submission" date="2022-12" db="EMBL/GenBank/DDBJ databases">
        <title>Chromosome-level genome assembly of the bean flower thrips Megalurothrips usitatus.</title>
        <authorList>
            <person name="Ma L."/>
            <person name="Liu Q."/>
            <person name="Li H."/>
            <person name="Cai W."/>
        </authorList>
    </citation>
    <scope>NUCLEOTIDE SEQUENCE</scope>
    <source>
        <strain evidence="9">Cailab_2022a</strain>
    </source>
</reference>
<keyword evidence="10" id="KW-1185">Reference proteome</keyword>